<evidence type="ECO:0000313" key="3">
    <source>
        <dbReference type="Proteomes" id="UP000271974"/>
    </source>
</evidence>
<feature type="compositionally biased region" description="Polar residues" evidence="1">
    <location>
        <begin position="270"/>
        <end position="281"/>
    </location>
</feature>
<keyword evidence="3" id="KW-1185">Reference proteome</keyword>
<dbReference type="Proteomes" id="UP000271974">
    <property type="component" value="Unassembled WGS sequence"/>
</dbReference>
<name>A0A3S1B229_ELYCH</name>
<feature type="region of interest" description="Disordered" evidence="1">
    <location>
        <begin position="254"/>
        <end position="288"/>
    </location>
</feature>
<dbReference type="EMBL" id="RQTK01000855">
    <property type="protein sequence ID" value="RUS74208.1"/>
    <property type="molecule type" value="Genomic_DNA"/>
</dbReference>
<feature type="region of interest" description="Disordered" evidence="1">
    <location>
        <begin position="541"/>
        <end position="571"/>
    </location>
</feature>
<feature type="compositionally biased region" description="Basic and acidic residues" evidence="1">
    <location>
        <begin position="318"/>
        <end position="330"/>
    </location>
</feature>
<sequence>MQDSVRTYNPLRQAKGIGRRTGKVIQKKRNVNNGVENFEDYLSSDGDMTLNATDASSMKMIQNVTNDSNHTREKEAVLDLQSLPDPPANASNQMQKPASTLKISGVLKTAALPTRNSKFGRRTGRVIEKKRNIANGVDNFEDYLSSDGEMSLNITDASSVESRDNYGTISTRSSKKEKQALADISAPSLTETGASKLMQKSECSKEVSQCWKTAHLMTRNSRFGRRTGKDLLAGKDAADLKNFSNYFSDFNETGSLLPSPPQLSSSSQSADSRPSNTSSKPCLSEEENDIAAKGNQKLLEKSSDEEDPIRGLNLHQSSVDKRSTRSKTREPNNSQISSEEDLKNQSTESHHKKRSGRRSSLAVLAIRNSAKQKSFSGNAIGFEVCADPSQETKAIEIDDAQRNLPLETNSEVITPERQTLKTDGSGDSKTEKFNEGEPSEVIYNLQVDDSIYFKVTPGDKNSRKSLVESKSREKEISGNHLLEISHTLNNLKGQSQKQVDVSAALSLNAETNLEHRDSGFKRKILEKKKFAKKAALCMDKDARTGRDSNLNNSEGGISENYLEKRKTDVSS</sequence>
<gene>
    <name evidence="2" type="ORF">EGW08_018036</name>
</gene>
<organism evidence="2 3">
    <name type="scientific">Elysia chlorotica</name>
    <name type="common">Eastern emerald elysia</name>
    <name type="synonym">Sea slug</name>
    <dbReference type="NCBI Taxonomy" id="188477"/>
    <lineage>
        <taxon>Eukaryota</taxon>
        <taxon>Metazoa</taxon>
        <taxon>Spiralia</taxon>
        <taxon>Lophotrochozoa</taxon>
        <taxon>Mollusca</taxon>
        <taxon>Gastropoda</taxon>
        <taxon>Heterobranchia</taxon>
        <taxon>Euthyneura</taxon>
        <taxon>Panpulmonata</taxon>
        <taxon>Sacoglossa</taxon>
        <taxon>Placobranchoidea</taxon>
        <taxon>Plakobranchidae</taxon>
        <taxon>Elysia</taxon>
    </lineage>
</organism>
<proteinExistence type="predicted"/>
<comment type="caution">
    <text evidence="2">The sequence shown here is derived from an EMBL/GenBank/DDBJ whole genome shotgun (WGS) entry which is preliminary data.</text>
</comment>
<protein>
    <submittedName>
        <fullName evidence="2">Uncharacterized protein</fullName>
    </submittedName>
</protein>
<evidence type="ECO:0000313" key="2">
    <source>
        <dbReference type="EMBL" id="RUS74208.1"/>
    </source>
</evidence>
<dbReference type="OrthoDB" id="10654891at2759"/>
<dbReference type="AlphaFoldDB" id="A0A3S1B229"/>
<evidence type="ECO:0000256" key="1">
    <source>
        <dbReference type="SAM" id="MobiDB-lite"/>
    </source>
</evidence>
<feature type="non-terminal residue" evidence="2">
    <location>
        <position position="571"/>
    </location>
</feature>
<reference evidence="2 3" key="1">
    <citation type="submission" date="2019-01" db="EMBL/GenBank/DDBJ databases">
        <title>A draft genome assembly of the solar-powered sea slug Elysia chlorotica.</title>
        <authorList>
            <person name="Cai H."/>
            <person name="Li Q."/>
            <person name="Fang X."/>
            <person name="Li J."/>
            <person name="Curtis N.E."/>
            <person name="Altenburger A."/>
            <person name="Shibata T."/>
            <person name="Feng M."/>
            <person name="Maeda T."/>
            <person name="Schwartz J.A."/>
            <person name="Shigenobu S."/>
            <person name="Lundholm N."/>
            <person name="Nishiyama T."/>
            <person name="Yang H."/>
            <person name="Hasebe M."/>
            <person name="Li S."/>
            <person name="Pierce S.K."/>
            <person name="Wang J."/>
        </authorList>
    </citation>
    <scope>NUCLEOTIDE SEQUENCE [LARGE SCALE GENOMIC DNA]</scope>
    <source>
        <strain evidence="2">EC2010</strain>
        <tissue evidence="2">Whole organism of an adult</tissue>
    </source>
</reference>
<feature type="region of interest" description="Disordered" evidence="1">
    <location>
        <begin position="300"/>
        <end position="361"/>
    </location>
</feature>
<accession>A0A3S1B229</accession>
<feature type="compositionally biased region" description="Basic and acidic residues" evidence="1">
    <location>
        <begin position="561"/>
        <end position="571"/>
    </location>
</feature>
<feature type="region of interest" description="Disordered" evidence="1">
    <location>
        <begin position="164"/>
        <end position="187"/>
    </location>
</feature>